<protein>
    <submittedName>
        <fullName evidence="5">Methyltransferase domain-containing protein</fullName>
    </submittedName>
</protein>
<reference evidence="6" key="1">
    <citation type="submission" date="2016-10" db="EMBL/GenBank/DDBJ databases">
        <authorList>
            <person name="Varghese N."/>
            <person name="Submissions S."/>
        </authorList>
    </citation>
    <scope>NUCLEOTIDE SEQUENCE [LARGE SCALE GENOMIC DNA]</scope>
    <source>
        <strain evidence="6">JCM 2783</strain>
    </source>
</reference>
<dbReference type="SUPFAM" id="SSF53335">
    <property type="entry name" value="S-adenosyl-L-methionine-dependent methyltransferases"/>
    <property type="match status" value="1"/>
</dbReference>
<dbReference type="Proteomes" id="UP000243950">
    <property type="component" value="Unassembled WGS sequence"/>
</dbReference>
<evidence type="ECO:0000256" key="1">
    <source>
        <dbReference type="ARBA" id="ARBA00022603"/>
    </source>
</evidence>
<evidence type="ECO:0000313" key="6">
    <source>
        <dbReference type="Proteomes" id="UP000243950"/>
    </source>
</evidence>
<evidence type="ECO:0000259" key="4">
    <source>
        <dbReference type="Pfam" id="PF13649"/>
    </source>
</evidence>
<keyword evidence="2 5" id="KW-0808">Transferase</keyword>
<evidence type="ECO:0000256" key="2">
    <source>
        <dbReference type="ARBA" id="ARBA00022679"/>
    </source>
</evidence>
<dbReference type="InterPro" id="IPR029063">
    <property type="entry name" value="SAM-dependent_MTases_sf"/>
</dbReference>
<dbReference type="PANTHER" id="PTHR43464">
    <property type="entry name" value="METHYLTRANSFERASE"/>
    <property type="match status" value="1"/>
</dbReference>
<keyword evidence="3" id="KW-0949">S-adenosyl-L-methionine</keyword>
<proteinExistence type="predicted"/>
<dbReference type="GO" id="GO:0008168">
    <property type="term" value="F:methyltransferase activity"/>
    <property type="evidence" value="ECO:0007669"/>
    <property type="project" value="UniProtKB-KW"/>
</dbReference>
<name>A0A1I1TQ98_PSEOC</name>
<dbReference type="Pfam" id="PF13649">
    <property type="entry name" value="Methyltransf_25"/>
    <property type="match status" value="1"/>
</dbReference>
<keyword evidence="6" id="KW-1185">Reference proteome</keyword>
<dbReference type="PANTHER" id="PTHR43464:SF19">
    <property type="entry name" value="UBIQUINONE BIOSYNTHESIS O-METHYLTRANSFERASE, MITOCHONDRIAL"/>
    <property type="match status" value="1"/>
</dbReference>
<sequence length="255" mass="28645">MDVRRIKGRPVSIDYGSTQAFFEARGQRHYANPLSATMYQDEQPELVAARDQAEKQRVSSSLVLTGIGKVLDIGCGVGRWGWFLVEHCPGLRYLGVDFSASLIEQAKRESGSRNLEGLDFQVMSATRLEPDALLLPEPFDLLLISGLLIYLNDEDCAKVLRDAAHLCAPGGAIYLREPVGIEERFTLDRFYSRELADEYSAIYRTVDELRSLMSGALQGTEVAIEQEDVLFPDSLEKRAETRQYFFILRRAEGGQ</sequence>
<gene>
    <name evidence="5" type="ORF">SAMN05216372_102515</name>
</gene>
<dbReference type="EMBL" id="FOMO01000002">
    <property type="protein sequence ID" value="SFD57630.1"/>
    <property type="molecule type" value="Genomic_DNA"/>
</dbReference>
<keyword evidence="1 5" id="KW-0489">Methyltransferase</keyword>
<dbReference type="GO" id="GO:0032259">
    <property type="term" value="P:methylation"/>
    <property type="evidence" value="ECO:0007669"/>
    <property type="project" value="UniProtKB-KW"/>
</dbReference>
<dbReference type="Gene3D" id="3.40.50.150">
    <property type="entry name" value="Vaccinia Virus protein VP39"/>
    <property type="match status" value="1"/>
</dbReference>
<evidence type="ECO:0000256" key="3">
    <source>
        <dbReference type="ARBA" id="ARBA00022691"/>
    </source>
</evidence>
<dbReference type="CDD" id="cd02440">
    <property type="entry name" value="AdoMet_MTases"/>
    <property type="match status" value="1"/>
</dbReference>
<dbReference type="InterPro" id="IPR041698">
    <property type="entry name" value="Methyltransf_25"/>
</dbReference>
<feature type="domain" description="Methyltransferase" evidence="4">
    <location>
        <begin position="70"/>
        <end position="171"/>
    </location>
</feature>
<organism evidence="5 6">
    <name type="scientific">Pseudomonas straminea</name>
    <dbReference type="NCBI Taxonomy" id="47882"/>
    <lineage>
        <taxon>Bacteria</taxon>
        <taxon>Pseudomonadati</taxon>
        <taxon>Pseudomonadota</taxon>
        <taxon>Gammaproteobacteria</taxon>
        <taxon>Pseudomonadales</taxon>
        <taxon>Pseudomonadaceae</taxon>
        <taxon>Phytopseudomonas</taxon>
    </lineage>
</organism>
<accession>A0A1I1TQ98</accession>
<dbReference type="RefSeq" id="WP_244154126.1">
    <property type="nucleotide sequence ID" value="NZ_BSSG01000002.1"/>
</dbReference>
<evidence type="ECO:0000313" key="5">
    <source>
        <dbReference type="EMBL" id="SFD57630.1"/>
    </source>
</evidence>
<dbReference type="AlphaFoldDB" id="A0A1I1TQ98"/>